<dbReference type="KEGG" id="vg:79993161"/>
<dbReference type="EMBL" id="MF140432">
    <property type="protein sequence ID" value="ASR84048.1"/>
    <property type="molecule type" value="Genomic_DNA"/>
</dbReference>
<proteinExistence type="predicted"/>
<evidence type="ECO:0000313" key="3">
    <source>
        <dbReference type="Proteomes" id="UP000222773"/>
    </source>
</evidence>
<dbReference type="Pfam" id="PF23803">
    <property type="entry name" value="Phage_TAC_17"/>
    <property type="match status" value="1"/>
</dbReference>
<feature type="region of interest" description="Disordered" evidence="1">
    <location>
        <begin position="147"/>
        <end position="167"/>
    </location>
</feature>
<evidence type="ECO:0008006" key="4">
    <source>
        <dbReference type="Google" id="ProtNLM"/>
    </source>
</evidence>
<protein>
    <recommendedName>
        <fullName evidence="4">Tail assembly chaperone</fullName>
    </recommendedName>
</protein>
<dbReference type="InterPro" id="IPR057005">
    <property type="entry name" value="Phage_TAC_17"/>
</dbReference>
<name>A0A222ZHW9_9CAUD</name>
<keyword evidence="3" id="KW-1185">Reference proteome</keyword>
<dbReference type="RefSeq" id="YP_010749787.1">
    <property type="nucleotide sequence ID" value="NC_073326.1"/>
</dbReference>
<dbReference type="Proteomes" id="UP000222773">
    <property type="component" value="Segment"/>
</dbReference>
<dbReference type="GeneID" id="79993161"/>
<evidence type="ECO:0000256" key="1">
    <source>
        <dbReference type="SAM" id="MobiDB-lite"/>
    </source>
</evidence>
<gene>
    <name evidence="2" type="primary">45</name>
    <name evidence="2" type="ORF">SEA_TEACUP_45</name>
</gene>
<evidence type="ECO:0000313" key="2">
    <source>
        <dbReference type="EMBL" id="ASR84048.1"/>
    </source>
</evidence>
<sequence length="220" mass="24072">MIKKTITFKNFLNETETEDFYFNMSEGELTLMQIRAIDQKTESFSDKLDKISKGLQGAELADVIEDLVLRSYGVKSSDGKKFRKNESILEDFTSSGAYSVLITELFSLEGSLAEFINGVVPDDLVKSANKEAEKQLSAREKAQQALAAKGGFNQKQEKKPEGVVHSPATVEPSLDIELPASAPVLEVTPEASTAQVDLNSLSHEELVALASRQQNAVSVQ</sequence>
<reference evidence="2 3" key="1">
    <citation type="submission" date="2017-05" db="EMBL/GenBank/DDBJ databases">
        <authorList>
            <person name="Otto L."/>
            <person name="Bidlack C."/>
            <person name="Kremp M."/>
            <person name="Pizzorno M."/>
            <person name="Stowe E."/>
            <person name="Krukonis G."/>
            <person name="Stoner T.H."/>
            <person name="Garlena R.A."/>
            <person name="Russell D.A."/>
            <person name="Pope W.H."/>
            <person name="Jacobs-Sera D."/>
            <person name="Hatfull G.F."/>
        </authorList>
    </citation>
    <scope>NUCLEOTIDE SEQUENCE [LARGE SCALE GENOMIC DNA]</scope>
</reference>
<accession>A0A222ZHW9</accession>
<organism evidence="2 3">
    <name type="scientific">Arthrobacter phage Teacup</name>
    <dbReference type="NCBI Taxonomy" id="2015871"/>
    <lineage>
        <taxon>Viruses</taxon>
        <taxon>Duplodnaviria</taxon>
        <taxon>Heunggongvirae</taxon>
        <taxon>Uroviricota</taxon>
        <taxon>Caudoviricetes</taxon>
        <taxon>Gordonvirus</taxon>
        <taxon>Gordonvirus teacup</taxon>
    </lineage>
</organism>